<dbReference type="AlphaFoldDB" id="A0AAX4P615"/>
<evidence type="ECO:0000259" key="5">
    <source>
        <dbReference type="Pfam" id="PF23598"/>
    </source>
</evidence>
<dbReference type="SUPFAM" id="SSF52058">
    <property type="entry name" value="L domain-like"/>
    <property type="match status" value="1"/>
</dbReference>
<comment type="subcellular location">
    <subcellularLocation>
        <location evidence="1">Cytoplasm</location>
        <location evidence="1">Cytoskeleton</location>
        <location evidence="1">Cilium axoneme</location>
    </subcellularLocation>
</comment>
<dbReference type="PANTHER" id="PTHR48051">
    <property type="match status" value="1"/>
</dbReference>
<evidence type="ECO:0000256" key="4">
    <source>
        <dbReference type="SAM" id="MobiDB-lite"/>
    </source>
</evidence>
<dbReference type="SMART" id="SM00369">
    <property type="entry name" value="LRR_TYP"/>
    <property type="match status" value="5"/>
</dbReference>
<organism evidence="6 7">
    <name type="scientific">Chloropicon roscoffensis</name>
    <dbReference type="NCBI Taxonomy" id="1461544"/>
    <lineage>
        <taxon>Eukaryota</taxon>
        <taxon>Viridiplantae</taxon>
        <taxon>Chlorophyta</taxon>
        <taxon>Chloropicophyceae</taxon>
        <taxon>Chloropicales</taxon>
        <taxon>Chloropicaceae</taxon>
        <taxon>Chloropicon</taxon>
    </lineage>
</organism>
<accession>A0AAX4P615</accession>
<proteinExistence type="predicted"/>
<gene>
    <name evidence="6" type="ORF">HKI87_04g27380</name>
</gene>
<sequence length="265" mass="30129">MGCAWFGPAKGTNGAKTQSHERRSLTWRATGVVALRGEGLTSIPKIAYEQGPLVKALDASHNDIEELDDGISYLNKMQRLTLSNNKLNLLCDRIVLLSKLRVLILNDNKIFELPSTIGRLTQLEHLNLENNNLRSIPESIGYMTRLQTLQLGRNRLKSLPETIGGCHSLEELDATKNQLEKLPEYICKLELLKVLLVDNNLIEELPQKLFTNCAMLATFSIHMNPIETKDVQLVPNFKEYNERRVQKYDKQIYGGAMKDEIHFDQ</sequence>
<feature type="domain" description="Disease resistance R13L4/SHOC-2-like LRR" evidence="5">
    <location>
        <begin position="93"/>
        <end position="174"/>
    </location>
</feature>
<keyword evidence="7" id="KW-1185">Reference proteome</keyword>
<reference evidence="6 7" key="1">
    <citation type="submission" date="2024-03" db="EMBL/GenBank/DDBJ databases">
        <title>Complete genome sequence of the green alga Chloropicon roscoffensis RCC1871.</title>
        <authorList>
            <person name="Lemieux C."/>
            <person name="Pombert J.-F."/>
            <person name="Otis C."/>
            <person name="Turmel M."/>
        </authorList>
    </citation>
    <scope>NUCLEOTIDE SEQUENCE [LARGE SCALE GENOMIC DNA]</scope>
    <source>
        <strain evidence="6 7">RCC1871</strain>
    </source>
</reference>
<evidence type="ECO:0000256" key="2">
    <source>
        <dbReference type="ARBA" id="ARBA00022614"/>
    </source>
</evidence>
<dbReference type="InterPro" id="IPR001611">
    <property type="entry name" value="Leu-rich_rpt"/>
</dbReference>
<keyword evidence="3" id="KW-0677">Repeat</keyword>
<name>A0AAX4P615_9CHLO</name>
<dbReference type="EMBL" id="CP151504">
    <property type="protein sequence ID" value="WZN61204.1"/>
    <property type="molecule type" value="Genomic_DNA"/>
</dbReference>
<keyword evidence="2" id="KW-0433">Leucine-rich repeat</keyword>
<evidence type="ECO:0000256" key="1">
    <source>
        <dbReference type="ARBA" id="ARBA00004430"/>
    </source>
</evidence>
<dbReference type="PANTHER" id="PTHR48051:SF1">
    <property type="entry name" value="RAS SUPPRESSOR PROTEIN 1"/>
    <property type="match status" value="1"/>
</dbReference>
<evidence type="ECO:0000256" key="3">
    <source>
        <dbReference type="ARBA" id="ARBA00022737"/>
    </source>
</evidence>
<dbReference type="InterPro" id="IPR050216">
    <property type="entry name" value="LRR_domain-containing"/>
</dbReference>
<evidence type="ECO:0000313" key="6">
    <source>
        <dbReference type="EMBL" id="WZN61204.1"/>
    </source>
</evidence>
<dbReference type="Proteomes" id="UP001472866">
    <property type="component" value="Chromosome 04"/>
</dbReference>
<dbReference type="SMART" id="SM00364">
    <property type="entry name" value="LRR_BAC"/>
    <property type="match status" value="5"/>
</dbReference>
<evidence type="ECO:0000313" key="7">
    <source>
        <dbReference type="Proteomes" id="UP001472866"/>
    </source>
</evidence>
<dbReference type="InterPro" id="IPR055414">
    <property type="entry name" value="LRR_R13L4/SHOC2-like"/>
</dbReference>
<dbReference type="InterPro" id="IPR003591">
    <property type="entry name" value="Leu-rich_rpt_typical-subtyp"/>
</dbReference>
<dbReference type="GO" id="GO:0005930">
    <property type="term" value="C:axoneme"/>
    <property type="evidence" value="ECO:0007669"/>
    <property type="project" value="UniProtKB-SubCell"/>
</dbReference>
<protein>
    <submittedName>
        <fullName evidence="6">Leucine-rich repeat domain-containing protein</fullName>
    </submittedName>
</protein>
<dbReference type="PROSITE" id="PS51450">
    <property type="entry name" value="LRR"/>
    <property type="match status" value="1"/>
</dbReference>
<dbReference type="InterPro" id="IPR032675">
    <property type="entry name" value="LRR_dom_sf"/>
</dbReference>
<dbReference type="Pfam" id="PF23598">
    <property type="entry name" value="LRR_14"/>
    <property type="match status" value="1"/>
</dbReference>
<dbReference type="Gene3D" id="3.80.10.10">
    <property type="entry name" value="Ribonuclease Inhibitor"/>
    <property type="match status" value="1"/>
</dbReference>
<feature type="region of interest" description="Disordered" evidence="4">
    <location>
        <begin position="1"/>
        <end position="23"/>
    </location>
</feature>